<organism evidence="2 3">
    <name type="scientific">Thermostichus vulcanus str. 'Rupite'</name>
    <dbReference type="NCBI Taxonomy" id="2813851"/>
    <lineage>
        <taxon>Bacteria</taxon>
        <taxon>Bacillati</taxon>
        <taxon>Cyanobacteriota</taxon>
        <taxon>Cyanophyceae</taxon>
        <taxon>Thermostichales</taxon>
        <taxon>Thermostichaceae</taxon>
        <taxon>Thermostichus</taxon>
    </lineage>
</organism>
<dbReference type="RefSeq" id="WP_244351589.1">
    <property type="nucleotide sequence ID" value="NZ_JAFIRA010000036.1"/>
</dbReference>
<dbReference type="SMART" id="SM01321">
    <property type="entry name" value="Y1_Tnp"/>
    <property type="match status" value="1"/>
</dbReference>
<dbReference type="SUPFAM" id="SSF143422">
    <property type="entry name" value="Transposase IS200-like"/>
    <property type="match status" value="1"/>
</dbReference>
<protein>
    <submittedName>
        <fullName evidence="2">IS200/IS605 family transposase</fullName>
    </submittedName>
</protein>
<reference evidence="2" key="1">
    <citation type="submission" date="2021-02" db="EMBL/GenBank/DDBJ databases">
        <title>The CRISPR/cas machinery reduction and long-range gene transfer in the hot spring cyanobacterium Synechococcus.</title>
        <authorList>
            <person name="Dvorak P."/>
            <person name="Jahodarova E."/>
            <person name="Hasler P."/>
            <person name="Poulickova A."/>
        </authorList>
    </citation>
    <scope>NUCLEOTIDE SEQUENCE</scope>
    <source>
        <strain evidence="2">Rupite</strain>
    </source>
</reference>
<dbReference type="Pfam" id="PF01797">
    <property type="entry name" value="Y1_Tnp"/>
    <property type="match status" value="1"/>
</dbReference>
<comment type="caution">
    <text evidence="2">The sequence shown here is derived from an EMBL/GenBank/DDBJ whole genome shotgun (WGS) entry which is preliminary data.</text>
</comment>
<evidence type="ECO:0000259" key="1">
    <source>
        <dbReference type="SMART" id="SM01321"/>
    </source>
</evidence>
<sequence>MGQDYRRTRTSVSLINYHFVWCSKRRKKVLTGSIKERLTTLIHDKARELDCEVVSLAVEPDHVHLFLNAPPQIAPYQLMHRIKGATSHQLRKEFPSLLRLPSLWTRSYFCGSAGNVSSEIIQRYIEAHDGG</sequence>
<dbReference type="PANTHER" id="PTHR33360">
    <property type="entry name" value="TRANSPOSASE FOR INSERTION SEQUENCE ELEMENT IS200"/>
    <property type="match status" value="1"/>
</dbReference>
<keyword evidence="3" id="KW-1185">Reference proteome</keyword>
<evidence type="ECO:0000313" key="2">
    <source>
        <dbReference type="EMBL" id="MCJ2543778.1"/>
    </source>
</evidence>
<dbReference type="Gene3D" id="3.30.70.1290">
    <property type="entry name" value="Transposase IS200-like"/>
    <property type="match status" value="1"/>
</dbReference>
<evidence type="ECO:0000313" key="3">
    <source>
        <dbReference type="Proteomes" id="UP000830835"/>
    </source>
</evidence>
<name>A0ABT0CDD6_THEVL</name>
<proteinExistence type="predicted"/>
<dbReference type="InterPro" id="IPR036515">
    <property type="entry name" value="Transposase_17_sf"/>
</dbReference>
<dbReference type="NCBIfam" id="NF033573">
    <property type="entry name" value="transpos_IS200"/>
    <property type="match status" value="1"/>
</dbReference>
<dbReference type="EMBL" id="JAFIRA010000036">
    <property type="protein sequence ID" value="MCJ2543778.1"/>
    <property type="molecule type" value="Genomic_DNA"/>
</dbReference>
<gene>
    <name evidence="2" type="primary">tnpA</name>
    <name evidence="2" type="ORF">JX360_12830</name>
</gene>
<accession>A0ABT0CDD6</accession>
<dbReference type="InterPro" id="IPR002686">
    <property type="entry name" value="Transposase_17"/>
</dbReference>
<feature type="domain" description="Transposase IS200-like" evidence="1">
    <location>
        <begin position="12"/>
        <end position="128"/>
    </location>
</feature>
<dbReference type="Proteomes" id="UP000830835">
    <property type="component" value="Unassembled WGS sequence"/>
</dbReference>
<dbReference type="PANTHER" id="PTHR33360:SF2">
    <property type="entry name" value="TRANSPOSASE FOR INSERTION SEQUENCE ELEMENT IS200"/>
    <property type="match status" value="1"/>
</dbReference>